<dbReference type="PANTHER" id="PTHR48435">
    <property type="entry name" value="POLYPROTEIN"/>
    <property type="match status" value="1"/>
</dbReference>
<dbReference type="Proteomes" id="UP000828251">
    <property type="component" value="Unassembled WGS sequence"/>
</dbReference>
<gene>
    <name evidence="1" type="ORF">J1N35_001612</name>
</gene>
<accession>A0A9D4AME9</accession>
<evidence type="ECO:0000313" key="1">
    <source>
        <dbReference type="EMBL" id="KAH1130234.1"/>
    </source>
</evidence>
<dbReference type="PANTHER" id="PTHR48435:SF1">
    <property type="entry name" value="POLYPROTEIN"/>
    <property type="match status" value="1"/>
</dbReference>
<reference evidence="1 2" key="1">
    <citation type="journal article" date="2021" name="Plant Biotechnol. J.">
        <title>Multi-omics assisted identification of the key and species-specific regulatory components of drought-tolerant mechanisms in Gossypium stocksii.</title>
        <authorList>
            <person name="Yu D."/>
            <person name="Ke L."/>
            <person name="Zhang D."/>
            <person name="Wu Y."/>
            <person name="Sun Y."/>
            <person name="Mei J."/>
            <person name="Sun J."/>
            <person name="Sun Y."/>
        </authorList>
    </citation>
    <scope>NUCLEOTIDE SEQUENCE [LARGE SCALE GENOMIC DNA]</scope>
    <source>
        <strain evidence="2">cv. E1</strain>
        <tissue evidence="1">Leaf</tissue>
    </source>
</reference>
<comment type="caution">
    <text evidence="1">The sequence shown here is derived from an EMBL/GenBank/DDBJ whole genome shotgun (WGS) entry which is preliminary data.</text>
</comment>
<dbReference type="EMBL" id="JAIQCV010000001">
    <property type="protein sequence ID" value="KAH1130234.1"/>
    <property type="molecule type" value="Genomic_DNA"/>
</dbReference>
<name>A0A9D4AME9_9ROSI</name>
<evidence type="ECO:0000313" key="2">
    <source>
        <dbReference type="Proteomes" id="UP000828251"/>
    </source>
</evidence>
<dbReference type="OrthoDB" id="998565at2759"/>
<dbReference type="InterPro" id="IPR053098">
    <property type="entry name" value="Petuviruses_polyprotein"/>
</dbReference>
<organism evidence="1 2">
    <name type="scientific">Gossypium stocksii</name>
    <dbReference type="NCBI Taxonomy" id="47602"/>
    <lineage>
        <taxon>Eukaryota</taxon>
        <taxon>Viridiplantae</taxon>
        <taxon>Streptophyta</taxon>
        <taxon>Embryophyta</taxon>
        <taxon>Tracheophyta</taxon>
        <taxon>Spermatophyta</taxon>
        <taxon>Magnoliopsida</taxon>
        <taxon>eudicotyledons</taxon>
        <taxon>Gunneridae</taxon>
        <taxon>Pentapetalae</taxon>
        <taxon>rosids</taxon>
        <taxon>malvids</taxon>
        <taxon>Malvales</taxon>
        <taxon>Malvaceae</taxon>
        <taxon>Malvoideae</taxon>
        <taxon>Gossypium</taxon>
    </lineage>
</organism>
<protein>
    <submittedName>
        <fullName evidence="1">Uncharacterized protein</fullName>
    </submittedName>
</protein>
<keyword evidence="2" id="KW-1185">Reference proteome</keyword>
<proteinExistence type="predicted"/>
<dbReference type="AlphaFoldDB" id="A0A9D4AME9"/>
<sequence length="212" mass="23767">MQAGYSHIHSGTIPLTLNYHGAQGKPVVARVALLDSRYLEYQHAYIATIEVTLNSGLVMIQIVGVPQVPSAIIATLHYQIVYRVQDHAFNLSHHGTRDSLLISVNTNDQTHSVHVPRQIPKKELIKLLPKKWVTNYEQLHKYSQPIQSTKSQITSKRDGTTKIKFDHNHLYIPKGPSIFPTQLIMQPIGNPAAGYDDKNPECCCDICEPGLE</sequence>